<dbReference type="Pfam" id="PF13205">
    <property type="entry name" value="Big_5"/>
    <property type="match status" value="2"/>
</dbReference>
<comment type="caution">
    <text evidence="3">The sequence shown here is derived from an EMBL/GenBank/DDBJ whole genome shotgun (WGS) entry which is preliminary data.</text>
</comment>
<dbReference type="InterPro" id="IPR014755">
    <property type="entry name" value="Cu-Rt/internalin_Ig-like"/>
</dbReference>
<evidence type="ECO:0000256" key="1">
    <source>
        <dbReference type="ARBA" id="ARBA00022729"/>
    </source>
</evidence>
<dbReference type="OrthoDB" id="1524994at2"/>
<dbReference type="InterPro" id="IPR032812">
    <property type="entry name" value="SbsA_Ig"/>
</dbReference>
<reference evidence="3 4" key="1">
    <citation type="submission" date="2019-02" db="EMBL/GenBank/DDBJ databases">
        <title>Genomic Encyclopedia of Type Strains, Phase IV (KMG-IV): sequencing the most valuable type-strain genomes for metagenomic binning, comparative biology and taxonomic classification.</title>
        <authorList>
            <person name="Goeker M."/>
        </authorList>
    </citation>
    <scope>NUCLEOTIDE SEQUENCE [LARGE SCALE GENOMIC DNA]</scope>
    <source>
        <strain evidence="3 4">DSM 28825</strain>
    </source>
</reference>
<dbReference type="Proteomes" id="UP000293562">
    <property type="component" value="Unassembled WGS sequence"/>
</dbReference>
<keyword evidence="4" id="KW-1185">Reference proteome</keyword>
<protein>
    <submittedName>
        <fullName evidence="3">Ig-like domain-containing protein</fullName>
    </submittedName>
</protein>
<keyword evidence="1" id="KW-0732">Signal</keyword>
<feature type="domain" description="SbsA Ig-like" evidence="2">
    <location>
        <begin position="40"/>
        <end position="141"/>
    </location>
</feature>
<dbReference type="EMBL" id="SHKN01000005">
    <property type="protein sequence ID" value="RZT91351.1"/>
    <property type="molecule type" value="Genomic_DNA"/>
</dbReference>
<feature type="domain" description="SbsA Ig-like" evidence="2">
    <location>
        <begin position="147"/>
        <end position="249"/>
    </location>
</feature>
<dbReference type="PROSITE" id="PS51257">
    <property type="entry name" value="PROKAR_LIPOPROTEIN"/>
    <property type="match status" value="1"/>
</dbReference>
<organism evidence="3 4">
    <name type="scientific">Ancylomarina subtilis</name>
    <dbReference type="NCBI Taxonomy" id="1639035"/>
    <lineage>
        <taxon>Bacteria</taxon>
        <taxon>Pseudomonadati</taxon>
        <taxon>Bacteroidota</taxon>
        <taxon>Bacteroidia</taxon>
        <taxon>Marinilabiliales</taxon>
        <taxon>Marinifilaceae</taxon>
        <taxon>Ancylomarina</taxon>
    </lineage>
</organism>
<sequence length="337" mass="37454">MLYTHKGIVGKSIQILTRFSKPLVIVILLLAFGCQKEEDTSAPLSIVSTNIADGTTEVDVFSEITVLFSEEMDASTVNDNSFAVKKGQYPIYGKVSCTGKTAVFKPSQKLNDNTAYNCTLSTEAKAKNGASMGQDYHWSFTSGFEPDVVAPKISKSIPVDMEISVFRNTAIEVYFDEEIDPETLNSNSFIVKTGETIVGGSITYEAKIVKFVPNAEWLPEAVYTCTLTRDVKDLAGNQLQNDFKWQFTTIPEVLSFSGLIQPIFKNQDCWTCHNENRAPDLRESMAYNSLVNGSYVSTDSPEDSRIIKQLNGEHAGFITQKEEDLILEWIKRGAQNN</sequence>
<dbReference type="Gene3D" id="2.60.40.3710">
    <property type="match status" value="1"/>
</dbReference>
<evidence type="ECO:0000313" key="3">
    <source>
        <dbReference type="EMBL" id="RZT91351.1"/>
    </source>
</evidence>
<evidence type="ECO:0000259" key="2">
    <source>
        <dbReference type="Pfam" id="PF13205"/>
    </source>
</evidence>
<dbReference type="AlphaFoldDB" id="A0A4Q7V4G0"/>
<accession>A0A4Q7V4G0</accession>
<dbReference type="Gene3D" id="2.60.40.1220">
    <property type="match status" value="1"/>
</dbReference>
<dbReference type="RefSeq" id="WP_130308517.1">
    <property type="nucleotide sequence ID" value="NZ_SHKN01000005.1"/>
</dbReference>
<name>A0A4Q7V4G0_9BACT</name>
<proteinExistence type="predicted"/>
<gene>
    <name evidence="3" type="ORF">EV201_3166</name>
</gene>
<evidence type="ECO:0000313" key="4">
    <source>
        <dbReference type="Proteomes" id="UP000293562"/>
    </source>
</evidence>